<evidence type="ECO:0000256" key="12">
    <source>
        <dbReference type="ARBA" id="ARBA00031049"/>
    </source>
</evidence>
<dbReference type="AlphaFoldDB" id="A0A914HB51"/>
<keyword evidence="6 13" id="KW-0479">Metal-binding</keyword>
<dbReference type="Proteomes" id="UP000887572">
    <property type="component" value="Unplaced"/>
</dbReference>
<dbReference type="InterPro" id="IPR003204">
    <property type="entry name" value="Cyt_c_oxidase_su5A/6"/>
</dbReference>
<evidence type="ECO:0000256" key="1">
    <source>
        <dbReference type="ARBA" id="ARBA00004443"/>
    </source>
</evidence>
<evidence type="ECO:0000256" key="2">
    <source>
        <dbReference type="ARBA" id="ARBA00004673"/>
    </source>
</evidence>
<keyword evidence="14" id="KW-1185">Reference proteome</keyword>
<evidence type="ECO:0000256" key="13">
    <source>
        <dbReference type="RuleBase" id="RU368103"/>
    </source>
</evidence>
<evidence type="ECO:0000256" key="8">
    <source>
        <dbReference type="ARBA" id="ARBA00022946"/>
    </source>
</evidence>
<evidence type="ECO:0000313" key="14">
    <source>
        <dbReference type="Proteomes" id="UP000887572"/>
    </source>
</evidence>
<dbReference type="GO" id="GO:0006123">
    <property type="term" value="P:mitochondrial electron transport, cytochrome c to oxygen"/>
    <property type="evidence" value="ECO:0007669"/>
    <property type="project" value="UniProtKB-UniRule"/>
</dbReference>
<comment type="subunit">
    <text evidence="13">Component of the cytochrome c oxidase (complex IV, CIV), a multisubunit enzyme composed of a catalytic core of 3 subunits and several supernumerary subunits. The complex exists as a monomer or a dimer and forms supercomplexes (SCs) in the inner mitochondrial membrane with ubiquinol-cytochrome c oxidoreductase (cytochrome b-c1 complex, complex III, CIII).</text>
</comment>
<comment type="pathway">
    <text evidence="2 13">Energy metabolism; oxidative phosphorylation.</text>
</comment>
<dbReference type="InterPro" id="IPR036545">
    <property type="entry name" value="Cyt_c_oxidase_su5A/6_sf"/>
</dbReference>
<organism evidence="14 15">
    <name type="scientific">Globodera rostochiensis</name>
    <name type="common">Golden nematode worm</name>
    <name type="synonym">Heterodera rostochiensis</name>
    <dbReference type="NCBI Taxonomy" id="31243"/>
    <lineage>
        <taxon>Eukaryota</taxon>
        <taxon>Metazoa</taxon>
        <taxon>Ecdysozoa</taxon>
        <taxon>Nematoda</taxon>
        <taxon>Chromadorea</taxon>
        <taxon>Rhabditida</taxon>
        <taxon>Tylenchina</taxon>
        <taxon>Tylenchomorpha</taxon>
        <taxon>Tylenchoidea</taxon>
        <taxon>Heteroderidae</taxon>
        <taxon>Heteroderinae</taxon>
        <taxon>Globodera</taxon>
    </lineage>
</organism>
<dbReference type="PANTHER" id="PTHR14200:SF11">
    <property type="entry name" value="CYTOCHROME C OXIDASE SUBUNIT 5A, MITOCHONDRIAL"/>
    <property type="match status" value="1"/>
</dbReference>
<dbReference type="WBParaSite" id="Gr19_v10_g15897.t1">
    <property type="protein sequence ID" value="Gr19_v10_g15897.t1"/>
    <property type="gene ID" value="Gr19_v10_g15897"/>
</dbReference>
<evidence type="ECO:0000256" key="4">
    <source>
        <dbReference type="ARBA" id="ARBA00021968"/>
    </source>
</evidence>
<evidence type="ECO:0000256" key="11">
    <source>
        <dbReference type="ARBA" id="ARBA00023136"/>
    </source>
</evidence>
<keyword evidence="5 13" id="KW-0349">Heme</keyword>
<sequence length="171" mass="19929">MYSLARKCAFNSATCKYVSKAFAHMSKQEIMWNWPAQKFDQHFLAYLNKPDIDGWELRKALTELANFDVVPDPKLVEAGLRACRRVNDLSLAVRFLEQIKYKSGGPVARAAVYPYIIQEVRPVLDELGIRTPEELGYDQPEFFTPEPESYWEKSWYKLYGYTKMPGFKHFA</sequence>
<protein>
    <recommendedName>
        <fullName evidence="4 13">Cytochrome c oxidase subunit 5A, mitochondrial</fullName>
    </recommendedName>
    <alternativeName>
        <fullName evidence="12 13">Cytochrome c oxidase polypeptide Va</fullName>
    </alternativeName>
</protein>
<name>A0A914HB51_GLORO</name>
<dbReference type="GO" id="GO:0045277">
    <property type="term" value="C:respiratory chain complex IV"/>
    <property type="evidence" value="ECO:0007669"/>
    <property type="project" value="UniProtKB-UniRule"/>
</dbReference>
<dbReference type="Pfam" id="PF02284">
    <property type="entry name" value="COX5A"/>
    <property type="match status" value="1"/>
</dbReference>
<keyword evidence="9 13" id="KW-0408">Iron</keyword>
<keyword evidence="7 13" id="KW-0999">Mitochondrion inner membrane</keyword>
<keyword evidence="11 13" id="KW-0472">Membrane</keyword>
<comment type="similarity">
    <text evidence="3 13">Belongs to the cytochrome c oxidase subunit 5A family.</text>
</comment>
<dbReference type="SUPFAM" id="SSF48479">
    <property type="entry name" value="Cytochrome c oxidase subunit E"/>
    <property type="match status" value="1"/>
</dbReference>
<evidence type="ECO:0000256" key="3">
    <source>
        <dbReference type="ARBA" id="ARBA00007972"/>
    </source>
</evidence>
<reference evidence="15" key="1">
    <citation type="submission" date="2022-11" db="UniProtKB">
        <authorList>
            <consortium name="WormBaseParasite"/>
        </authorList>
    </citation>
    <scope>IDENTIFICATION</scope>
</reference>
<evidence type="ECO:0000313" key="15">
    <source>
        <dbReference type="WBParaSite" id="Gr19_v10_g15897.t1"/>
    </source>
</evidence>
<comment type="subcellular location">
    <subcellularLocation>
        <location evidence="1 13">Mitochondrion inner membrane</location>
        <topology evidence="1 13">Peripheral membrane protein</topology>
        <orientation evidence="1 13">Matrix side</orientation>
    </subcellularLocation>
</comment>
<dbReference type="GO" id="GO:0046872">
    <property type="term" value="F:metal ion binding"/>
    <property type="evidence" value="ECO:0007669"/>
    <property type="project" value="UniProtKB-UniRule"/>
</dbReference>
<evidence type="ECO:0000256" key="9">
    <source>
        <dbReference type="ARBA" id="ARBA00023004"/>
    </source>
</evidence>
<proteinExistence type="inferred from homology"/>
<dbReference type="CDD" id="cd00923">
    <property type="entry name" value="Cyt_c_Oxidase_Va"/>
    <property type="match status" value="1"/>
</dbReference>
<dbReference type="GO" id="GO:0005743">
    <property type="term" value="C:mitochondrial inner membrane"/>
    <property type="evidence" value="ECO:0007669"/>
    <property type="project" value="UniProtKB-SubCell"/>
</dbReference>
<keyword evidence="10 13" id="KW-0496">Mitochondrion</keyword>
<dbReference type="Gene3D" id="1.25.40.40">
    <property type="entry name" value="Cytochrome c oxidase, subunit Va/VI"/>
    <property type="match status" value="1"/>
</dbReference>
<keyword evidence="8 13" id="KW-0809">Transit peptide</keyword>
<evidence type="ECO:0000256" key="5">
    <source>
        <dbReference type="ARBA" id="ARBA00022617"/>
    </source>
</evidence>
<evidence type="ECO:0000256" key="7">
    <source>
        <dbReference type="ARBA" id="ARBA00022792"/>
    </source>
</evidence>
<comment type="function">
    <text evidence="13">Component of the cytochrome c oxidase, the last enzyme in the mitochondrial electron transport chain which drives oxidative phosphorylation. The respiratory chain contains 3 multisubunit complexes succinate dehydrogenase (complex II, CII), ubiquinol-cytochrome c oxidoreductase (cytochrome b-c1 complex, complex III, CIII) and cytochrome c oxidase (complex IV, CIV), that cooperate to transfer electrons derived from NADH and succinate to molecular oxygen, creating an electrochemical gradient over the inner membrane that drives transmembrane transport and the ATP synthase. Cytochrome c oxidase is the component of the respiratory chain that catalyzes the reduction of oxygen to water. Electrons originating from reduced cytochrome c in the intermembrane space (IMS) are transferred via the dinuclear copper A center (CU(A)) of subunit 2 and heme A of subunit 1 to the active site in subunit 1, a binuclear center (BNC) formed by heme A3 and copper B (CU(B)). The BNC reduces molecular oxygen to 2 water molecules using 4 electrons from cytochrome c in the IMS and 4 protons from the mitochondrial matrix.</text>
</comment>
<evidence type="ECO:0000256" key="6">
    <source>
        <dbReference type="ARBA" id="ARBA00022723"/>
    </source>
</evidence>
<accession>A0A914HB51</accession>
<dbReference type="PANTHER" id="PTHR14200">
    <property type="entry name" value="CYTOCHROME C OXIDASE POLYPEPTIDE"/>
    <property type="match status" value="1"/>
</dbReference>
<evidence type="ECO:0000256" key="10">
    <source>
        <dbReference type="ARBA" id="ARBA00023128"/>
    </source>
</evidence>